<dbReference type="InterPro" id="IPR053148">
    <property type="entry name" value="PD-DEXK-like_domain"/>
</dbReference>
<reference evidence="3" key="1">
    <citation type="submission" date="2019-03" db="EMBL/GenBank/DDBJ databases">
        <title>Single cell metagenomics reveals metabolic interactions within the superorganism composed of flagellate Streblomastix strix and complex community of Bacteroidetes bacteria on its surface.</title>
        <authorList>
            <person name="Treitli S.C."/>
            <person name="Kolisko M."/>
            <person name="Husnik F."/>
            <person name="Keeling P."/>
            <person name="Hampl V."/>
        </authorList>
    </citation>
    <scope>NUCLEOTIDE SEQUENCE</scope>
    <source>
        <strain evidence="3">STM</strain>
    </source>
</reference>
<gene>
    <name evidence="3" type="ORF">EZS27_030503</name>
</gene>
<accession>A0A5J4QF99</accession>
<dbReference type="Pfam" id="PF06250">
    <property type="entry name" value="YhcG_C"/>
    <property type="match status" value="1"/>
</dbReference>
<evidence type="ECO:0000313" key="3">
    <source>
        <dbReference type="EMBL" id="KAA6319628.1"/>
    </source>
</evidence>
<organism evidence="3">
    <name type="scientific">termite gut metagenome</name>
    <dbReference type="NCBI Taxonomy" id="433724"/>
    <lineage>
        <taxon>unclassified sequences</taxon>
        <taxon>metagenomes</taxon>
        <taxon>organismal metagenomes</taxon>
    </lineage>
</organism>
<dbReference type="InterPro" id="IPR041527">
    <property type="entry name" value="YhcG_N"/>
</dbReference>
<feature type="domain" description="YhcG PDDEXK nuclease" evidence="1">
    <location>
        <begin position="209"/>
        <end position="363"/>
    </location>
</feature>
<proteinExistence type="predicted"/>
<dbReference type="InterPro" id="IPR009362">
    <property type="entry name" value="YhcG_C"/>
</dbReference>
<dbReference type="PANTHER" id="PTHR30547">
    <property type="entry name" value="UNCHARACTERIZED PROTEIN YHCG-RELATED"/>
    <property type="match status" value="1"/>
</dbReference>
<dbReference type="InterPro" id="IPR011856">
    <property type="entry name" value="tRNA_endonuc-like_dom_sf"/>
</dbReference>
<feature type="domain" description="YhcG N-terminal" evidence="2">
    <location>
        <begin position="18"/>
        <end position="187"/>
    </location>
</feature>
<protein>
    <recommendedName>
        <fullName evidence="4">Endonuclease NucS</fullName>
    </recommendedName>
</protein>
<evidence type="ECO:0000259" key="2">
    <source>
        <dbReference type="Pfam" id="PF17761"/>
    </source>
</evidence>
<evidence type="ECO:0000259" key="1">
    <source>
        <dbReference type="Pfam" id="PF06250"/>
    </source>
</evidence>
<dbReference type="Pfam" id="PF17761">
    <property type="entry name" value="DUF1016_N"/>
    <property type="match status" value="1"/>
</dbReference>
<dbReference type="Gene3D" id="3.40.1350.10">
    <property type="match status" value="1"/>
</dbReference>
<sequence length="376" mass="43449">MSTDLIKDSEYKAWLKNLKSRIRQSQIKAIIKVNDELLRLYWDLGHDIVIRQMDAVWGSGFFAQLSKELRAEFPDVKGFSVTNLYYCKYFYQLYSQNTQIHQQVINKILPQAGENLQMADDEGNAILPQLGEESPIPQIFLIPWGHQKYIIDKSKSANEALFYVQKTIKNGWSRAMLLNFIEVDLYRSQGKAINNFDSLLPDVQSDLAKETLKDPYKFDFLTLTEGYKEKELEDALVTNITKFLLELGQGFAYIGRQYPIKVGNRERNIDLLFYHLELRCYVVIELKTKEFEPEHTGKLGYYIAAINHQLKKDVDNPTIGLLICKTKNNIEAQYSLESSSQPIGISEYTLSKLVPENFKSSLPSIEEIENELNDNE</sequence>
<dbReference type="AlphaFoldDB" id="A0A5J4QF99"/>
<dbReference type="EMBL" id="SNRY01003821">
    <property type="protein sequence ID" value="KAA6319628.1"/>
    <property type="molecule type" value="Genomic_DNA"/>
</dbReference>
<name>A0A5J4QF99_9ZZZZ</name>
<dbReference type="PANTHER" id="PTHR30547:SF0">
    <property type="entry name" value="BLR8175 PROTEIN"/>
    <property type="match status" value="1"/>
</dbReference>
<dbReference type="GO" id="GO:0003676">
    <property type="term" value="F:nucleic acid binding"/>
    <property type="evidence" value="ECO:0007669"/>
    <property type="project" value="InterPro"/>
</dbReference>
<evidence type="ECO:0008006" key="4">
    <source>
        <dbReference type="Google" id="ProtNLM"/>
    </source>
</evidence>
<comment type="caution">
    <text evidence="3">The sequence shown here is derived from an EMBL/GenBank/DDBJ whole genome shotgun (WGS) entry which is preliminary data.</text>
</comment>